<comment type="caution">
    <text evidence="1">The sequence shown here is derived from an EMBL/GenBank/DDBJ whole genome shotgun (WGS) entry which is preliminary data.</text>
</comment>
<sequence length="51" mass="5453">GFLPTARRAGSMARCVVDAEKAWSCSVNCAPHRRGWRVAPVSWGDGPGRLG</sequence>
<dbReference type="AlphaFoldDB" id="A0A392T549"/>
<protein>
    <submittedName>
        <fullName evidence="1">Uncharacterized protein</fullName>
    </submittedName>
</protein>
<dbReference type="EMBL" id="LXQA010493463">
    <property type="protein sequence ID" value="MCI55270.1"/>
    <property type="molecule type" value="Genomic_DNA"/>
</dbReference>
<proteinExistence type="predicted"/>
<organism evidence="1 2">
    <name type="scientific">Trifolium medium</name>
    <dbReference type="NCBI Taxonomy" id="97028"/>
    <lineage>
        <taxon>Eukaryota</taxon>
        <taxon>Viridiplantae</taxon>
        <taxon>Streptophyta</taxon>
        <taxon>Embryophyta</taxon>
        <taxon>Tracheophyta</taxon>
        <taxon>Spermatophyta</taxon>
        <taxon>Magnoliopsida</taxon>
        <taxon>eudicotyledons</taxon>
        <taxon>Gunneridae</taxon>
        <taxon>Pentapetalae</taxon>
        <taxon>rosids</taxon>
        <taxon>fabids</taxon>
        <taxon>Fabales</taxon>
        <taxon>Fabaceae</taxon>
        <taxon>Papilionoideae</taxon>
        <taxon>50 kb inversion clade</taxon>
        <taxon>NPAAA clade</taxon>
        <taxon>Hologalegina</taxon>
        <taxon>IRL clade</taxon>
        <taxon>Trifolieae</taxon>
        <taxon>Trifolium</taxon>
    </lineage>
</organism>
<accession>A0A392T549</accession>
<dbReference type="Proteomes" id="UP000265520">
    <property type="component" value="Unassembled WGS sequence"/>
</dbReference>
<feature type="non-terminal residue" evidence="1">
    <location>
        <position position="1"/>
    </location>
</feature>
<name>A0A392T549_9FABA</name>
<evidence type="ECO:0000313" key="1">
    <source>
        <dbReference type="EMBL" id="MCI55270.1"/>
    </source>
</evidence>
<keyword evidence="2" id="KW-1185">Reference proteome</keyword>
<evidence type="ECO:0000313" key="2">
    <source>
        <dbReference type="Proteomes" id="UP000265520"/>
    </source>
</evidence>
<reference evidence="1 2" key="1">
    <citation type="journal article" date="2018" name="Front. Plant Sci.">
        <title>Red Clover (Trifolium pratense) and Zigzag Clover (T. medium) - A Picture of Genomic Similarities and Differences.</title>
        <authorList>
            <person name="Dluhosova J."/>
            <person name="Istvanek J."/>
            <person name="Nedelnik J."/>
            <person name="Repkova J."/>
        </authorList>
    </citation>
    <scope>NUCLEOTIDE SEQUENCE [LARGE SCALE GENOMIC DNA]</scope>
    <source>
        <strain evidence="2">cv. 10/8</strain>
        <tissue evidence="1">Leaf</tissue>
    </source>
</reference>